<dbReference type="PANTHER" id="PTHR46539:SF9">
    <property type="entry name" value="RING-H2 FINGER PROTEIN ATL56"/>
    <property type="match status" value="1"/>
</dbReference>
<dbReference type="PANTHER" id="PTHR46539">
    <property type="entry name" value="E3 UBIQUITIN-PROTEIN LIGASE ATL42"/>
    <property type="match status" value="1"/>
</dbReference>
<evidence type="ECO:0000259" key="11">
    <source>
        <dbReference type="PROSITE" id="PS50089"/>
    </source>
</evidence>
<comment type="subcellular location">
    <subcellularLocation>
        <location evidence="1">Membrane</location>
    </subcellularLocation>
</comment>
<evidence type="ECO:0000256" key="1">
    <source>
        <dbReference type="ARBA" id="ARBA00004370"/>
    </source>
</evidence>
<keyword evidence="5" id="KW-0862">Zinc</keyword>
<evidence type="ECO:0000256" key="4">
    <source>
        <dbReference type="ARBA" id="ARBA00022771"/>
    </source>
</evidence>
<proteinExistence type="inferred from homology"/>
<organism evidence="12 13">
    <name type="scientific">Striga hermonthica</name>
    <name type="common">Purple witchweed</name>
    <name type="synonym">Buchnera hermonthica</name>
    <dbReference type="NCBI Taxonomy" id="68872"/>
    <lineage>
        <taxon>Eukaryota</taxon>
        <taxon>Viridiplantae</taxon>
        <taxon>Streptophyta</taxon>
        <taxon>Embryophyta</taxon>
        <taxon>Tracheophyta</taxon>
        <taxon>Spermatophyta</taxon>
        <taxon>Magnoliopsida</taxon>
        <taxon>eudicotyledons</taxon>
        <taxon>Gunneridae</taxon>
        <taxon>Pentapetalae</taxon>
        <taxon>asterids</taxon>
        <taxon>lamiids</taxon>
        <taxon>Lamiales</taxon>
        <taxon>Orobanchaceae</taxon>
        <taxon>Buchnereae</taxon>
        <taxon>Striga</taxon>
    </lineage>
</organism>
<evidence type="ECO:0000256" key="8">
    <source>
        <dbReference type="ARBA" id="ARBA00024209"/>
    </source>
</evidence>
<keyword evidence="3" id="KW-0479">Metal-binding</keyword>
<sequence length="173" mass="19956">MPTFVLENYRSRRLRPPLCLRWSHKKLLFFLLKCVIMVFIMSLFLFFLGFAAIVLLHFLFISSAFRRRLHPAASAEASSHIQTLIPDVSYGASLFPATSDCAICLDSFRVGDLCRNVPACKHLFHSKCVDRWIRKNPTCPVCRTRVDLGFPDSEIDCGDQWKRLWDVNLEDDS</sequence>
<evidence type="ECO:0000256" key="6">
    <source>
        <dbReference type="ARBA" id="ARBA00022989"/>
    </source>
</evidence>
<reference evidence="12" key="1">
    <citation type="submission" date="2019-12" db="EMBL/GenBank/DDBJ databases">
        <authorList>
            <person name="Scholes J."/>
        </authorList>
    </citation>
    <scope>NUCLEOTIDE SEQUENCE</scope>
</reference>
<dbReference type="GO" id="GO:0016020">
    <property type="term" value="C:membrane"/>
    <property type="evidence" value="ECO:0007669"/>
    <property type="project" value="UniProtKB-SubCell"/>
</dbReference>
<dbReference type="EMBL" id="CACSLK010019758">
    <property type="protein sequence ID" value="CAA0820011.1"/>
    <property type="molecule type" value="Genomic_DNA"/>
</dbReference>
<dbReference type="Gene3D" id="3.30.40.10">
    <property type="entry name" value="Zinc/RING finger domain, C3HC4 (zinc finger)"/>
    <property type="match status" value="1"/>
</dbReference>
<dbReference type="PROSITE" id="PS50089">
    <property type="entry name" value="ZF_RING_2"/>
    <property type="match status" value="1"/>
</dbReference>
<evidence type="ECO:0000313" key="13">
    <source>
        <dbReference type="Proteomes" id="UP001153555"/>
    </source>
</evidence>
<dbReference type="SMART" id="SM00184">
    <property type="entry name" value="RING"/>
    <property type="match status" value="1"/>
</dbReference>
<comment type="similarity">
    <text evidence="8">Belongs to the RING-type zinc finger family. ATL subfamily.</text>
</comment>
<feature type="domain" description="RING-type" evidence="11">
    <location>
        <begin position="101"/>
        <end position="143"/>
    </location>
</feature>
<dbReference type="Proteomes" id="UP001153555">
    <property type="component" value="Unassembled WGS sequence"/>
</dbReference>
<keyword evidence="4 9" id="KW-0863">Zinc-finger</keyword>
<feature type="transmembrane region" description="Helical" evidence="10">
    <location>
        <begin position="27"/>
        <end position="60"/>
    </location>
</feature>
<dbReference type="InterPro" id="IPR001841">
    <property type="entry name" value="Znf_RING"/>
</dbReference>
<keyword evidence="2 10" id="KW-0812">Transmembrane</keyword>
<dbReference type="SUPFAM" id="SSF57850">
    <property type="entry name" value="RING/U-box"/>
    <property type="match status" value="1"/>
</dbReference>
<keyword evidence="7 10" id="KW-0472">Membrane</keyword>
<dbReference type="OrthoDB" id="8062037at2759"/>
<keyword evidence="13" id="KW-1185">Reference proteome</keyword>
<accession>A0A9N7MYT1</accession>
<keyword evidence="6 10" id="KW-1133">Transmembrane helix</keyword>
<protein>
    <submittedName>
        <fullName evidence="12">RING-H2 finger protein ATL56</fullName>
    </submittedName>
</protein>
<evidence type="ECO:0000256" key="5">
    <source>
        <dbReference type="ARBA" id="ARBA00022833"/>
    </source>
</evidence>
<evidence type="ECO:0000256" key="10">
    <source>
        <dbReference type="SAM" id="Phobius"/>
    </source>
</evidence>
<dbReference type="InterPro" id="IPR013083">
    <property type="entry name" value="Znf_RING/FYVE/PHD"/>
</dbReference>
<evidence type="ECO:0000256" key="3">
    <source>
        <dbReference type="ARBA" id="ARBA00022723"/>
    </source>
</evidence>
<dbReference type="GO" id="GO:0008270">
    <property type="term" value="F:zinc ion binding"/>
    <property type="evidence" value="ECO:0007669"/>
    <property type="project" value="UniProtKB-KW"/>
</dbReference>
<evidence type="ECO:0000256" key="2">
    <source>
        <dbReference type="ARBA" id="ARBA00022692"/>
    </source>
</evidence>
<evidence type="ECO:0000256" key="9">
    <source>
        <dbReference type="PROSITE-ProRule" id="PRU00175"/>
    </source>
</evidence>
<evidence type="ECO:0000256" key="7">
    <source>
        <dbReference type="ARBA" id="ARBA00023136"/>
    </source>
</evidence>
<dbReference type="AlphaFoldDB" id="A0A9N7MYT1"/>
<evidence type="ECO:0000313" key="12">
    <source>
        <dbReference type="EMBL" id="CAA0820011.1"/>
    </source>
</evidence>
<gene>
    <name evidence="12" type="ORF">SHERM_18260</name>
</gene>
<comment type="caution">
    <text evidence="12">The sequence shown here is derived from an EMBL/GenBank/DDBJ whole genome shotgun (WGS) entry which is preliminary data.</text>
</comment>
<name>A0A9N7MYT1_STRHE</name>
<dbReference type="Pfam" id="PF13639">
    <property type="entry name" value="zf-RING_2"/>
    <property type="match status" value="1"/>
</dbReference>